<accession>A0A4R3J5P3</accession>
<comment type="caution">
    <text evidence="3">The sequence shown here is derived from an EMBL/GenBank/DDBJ whole genome shotgun (WGS) entry which is preliminary data.</text>
</comment>
<evidence type="ECO:0000313" key="2">
    <source>
        <dbReference type="EMBL" id="GBU06099.1"/>
    </source>
</evidence>
<dbReference type="PANTHER" id="PTHR38813:SF1">
    <property type="entry name" value="TOXIN RELE1-RELATED"/>
    <property type="match status" value="1"/>
</dbReference>
<dbReference type="AlphaFoldDB" id="A0A4R3J5P3"/>
<reference evidence="3 4" key="2">
    <citation type="submission" date="2019-03" db="EMBL/GenBank/DDBJ databases">
        <title>Genomic Encyclopedia of Type Strains, Phase IV (KMG-IV): sequencing the most valuable type-strain genomes for metagenomic binning, comparative biology and taxonomic classification.</title>
        <authorList>
            <person name="Goeker M."/>
        </authorList>
    </citation>
    <scope>NUCLEOTIDE SEQUENCE [LARGE SCALE GENOMIC DNA]</scope>
    <source>
        <strain evidence="3 4">DSM 103426</strain>
    </source>
</reference>
<keyword evidence="1" id="KW-1277">Toxin-antitoxin system</keyword>
<dbReference type="Gene3D" id="3.30.2310.20">
    <property type="entry name" value="RelE-like"/>
    <property type="match status" value="1"/>
</dbReference>
<organism evidence="3 4">
    <name type="scientific">Faecalimonas umbilicata</name>
    <dbReference type="NCBI Taxonomy" id="1912855"/>
    <lineage>
        <taxon>Bacteria</taxon>
        <taxon>Bacillati</taxon>
        <taxon>Bacillota</taxon>
        <taxon>Clostridia</taxon>
        <taxon>Lachnospirales</taxon>
        <taxon>Lachnospiraceae</taxon>
        <taxon>Faecalimonas</taxon>
    </lineage>
</organism>
<dbReference type="InterPro" id="IPR007712">
    <property type="entry name" value="RelE/ParE_toxin"/>
</dbReference>
<reference evidence="2 5" key="1">
    <citation type="journal article" date="2018" name="Int. J. Syst. Evol. Microbiol.">
        <title>Draft Genome Sequence of Faecalimonas umbilicata JCM 30896T, an Acetate-Producing Bacterium Isolated from Human Feces.</title>
        <authorList>
            <person name="Sakamoto M."/>
            <person name="Ikeyama N."/>
            <person name="Yuki M."/>
            <person name="Ohkuma M."/>
        </authorList>
    </citation>
    <scope>NUCLEOTIDE SEQUENCE [LARGE SCALE GENOMIC DNA]</scope>
    <source>
        <strain evidence="2 5">EGH7</strain>
    </source>
</reference>
<name>A0A4R3J5P3_9FIRM</name>
<keyword evidence="5" id="KW-1185">Reference proteome</keyword>
<evidence type="ECO:0000313" key="4">
    <source>
        <dbReference type="Proteomes" id="UP000294613"/>
    </source>
</evidence>
<dbReference type="Proteomes" id="UP000702954">
    <property type="component" value="Unassembled WGS sequence"/>
</dbReference>
<dbReference type="SUPFAM" id="SSF143011">
    <property type="entry name" value="RelE-like"/>
    <property type="match status" value="1"/>
</dbReference>
<evidence type="ECO:0000256" key="1">
    <source>
        <dbReference type="ARBA" id="ARBA00022649"/>
    </source>
</evidence>
<keyword evidence="3" id="KW-0255">Endonuclease</keyword>
<keyword evidence="3" id="KW-0540">Nuclease</keyword>
<dbReference type="PANTHER" id="PTHR38813">
    <property type="match status" value="1"/>
</dbReference>
<protein>
    <submittedName>
        <fullName evidence="2">Plasmid stabilization system protein</fullName>
    </submittedName>
    <submittedName>
        <fullName evidence="3">mRNA-degrading endonuclease RelE of RelBE toxin-antitoxin system</fullName>
    </submittedName>
</protein>
<keyword evidence="3" id="KW-0378">Hydrolase</keyword>
<dbReference type="Proteomes" id="UP000294613">
    <property type="component" value="Unassembled WGS sequence"/>
</dbReference>
<dbReference type="EMBL" id="BHEO01000008">
    <property type="protein sequence ID" value="GBU06099.1"/>
    <property type="molecule type" value="Genomic_DNA"/>
</dbReference>
<dbReference type="RefSeq" id="WP_116442184.1">
    <property type="nucleotide sequence ID" value="NZ_BHEO01000008.1"/>
</dbReference>
<dbReference type="Pfam" id="PF05016">
    <property type="entry name" value="ParE_toxin"/>
    <property type="match status" value="1"/>
</dbReference>
<dbReference type="GO" id="GO:0004519">
    <property type="term" value="F:endonuclease activity"/>
    <property type="evidence" value="ECO:0007669"/>
    <property type="project" value="UniProtKB-KW"/>
</dbReference>
<dbReference type="InterPro" id="IPR052747">
    <property type="entry name" value="TA_system_RelE_toxin"/>
</dbReference>
<sequence length="79" mass="9234">MKIEYEKEAAKHIGRMDRAVKQRLKNAIERLPAGDVKKLQGVKEEYRLRVGDLRVIFSVRNDTLIIKDVLPRGEAYKRI</sequence>
<gene>
    <name evidence="3" type="ORF">EDD74_1453</name>
    <name evidence="2" type="ORF">FAEUMB_26400</name>
</gene>
<evidence type="ECO:0000313" key="5">
    <source>
        <dbReference type="Proteomes" id="UP000702954"/>
    </source>
</evidence>
<proteinExistence type="predicted"/>
<dbReference type="EMBL" id="SLZV01000045">
    <property type="protein sequence ID" value="TCS60163.1"/>
    <property type="molecule type" value="Genomic_DNA"/>
</dbReference>
<dbReference type="InterPro" id="IPR035093">
    <property type="entry name" value="RelE/ParE_toxin_dom_sf"/>
</dbReference>
<evidence type="ECO:0000313" key="3">
    <source>
        <dbReference type="EMBL" id="TCS60163.1"/>
    </source>
</evidence>